<dbReference type="SUPFAM" id="SSF46894">
    <property type="entry name" value="C-terminal effector domain of the bipartite response regulators"/>
    <property type="match status" value="1"/>
</dbReference>
<feature type="domain" description="OmpR/PhoB-type" evidence="6">
    <location>
        <begin position="25"/>
        <end position="98"/>
    </location>
</feature>
<dbReference type="SMART" id="SM00382">
    <property type="entry name" value="AAA"/>
    <property type="match status" value="1"/>
</dbReference>
<keyword evidence="9" id="KW-1185">Reference proteome</keyword>
<evidence type="ECO:0000256" key="3">
    <source>
        <dbReference type="ARBA" id="ARBA00023125"/>
    </source>
</evidence>
<dbReference type="GO" id="GO:0000160">
    <property type="term" value="P:phosphorelay signal transduction system"/>
    <property type="evidence" value="ECO:0007669"/>
    <property type="project" value="InterPro"/>
</dbReference>
<evidence type="ECO:0008006" key="10">
    <source>
        <dbReference type="Google" id="ProtNLM"/>
    </source>
</evidence>
<name>A0A919JGW1_9ACTN</name>
<dbReference type="InterPro" id="IPR041664">
    <property type="entry name" value="AAA_16"/>
</dbReference>
<dbReference type="SUPFAM" id="SSF48452">
    <property type="entry name" value="TPR-like"/>
    <property type="match status" value="2"/>
</dbReference>
<dbReference type="Gene3D" id="1.25.40.10">
    <property type="entry name" value="Tetratricopeptide repeat domain"/>
    <property type="match status" value="3"/>
</dbReference>
<dbReference type="PANTHER" id="PTHR35807">
    <property type="entry name" value="TRANSCRIPTIONAL REGULATOR REDD-RELATED"/>
    <property type="match status" value="1"/>
</dbReference>
<dbReference type="GO" id="GO:0006355">
    <property type="term" value="P:regulation of DNA-templated transcription"/>
    <property type="evidence" value="ECO:0007669"/>
    <property type="project" value="InterPro"/>
</dbReference>
<dbReference type="SUPFAM" id="SSF52540">
    <property type="entry name" value="P-loop containing nucleoside triphosphate hydrolases"/>
    <property type="match status" value="1"/>
</dbReference>
<dbReference type="InterPro" id="IPR051677">
    <property type="entry name" value="AfsR-DnrI-RedD_regulator"/>
</dbReference>
<dbReference type="Pfam" id="PF03704">
    <property type="entry name" value="BTAD"/>
    <property type="match status" value="1"/>
</dbReference>
<evidence type="ECO:0000256" key="1">
    <source>
        <dbReference type="ARBA" id="ARBA00005820"/>
    </source>
</evidence>
<keyword evidence="2" id="KW-0805">Transcription regulation</keyword>
<evidence type="ECO:0000259" key="6">
    <source>
        <dbReference type="SMART" id="SM00862"/>
    </source>
</evidence>
<feature type="domain" description="AAA+ ATPase" evidence="5">
    <location>
        <begin position="294"/>
        <end position="473"/>
    </location>
</feature>
<dbReference type="RefSeq" id="WP_203770742.1">
    <property type="nucleotide sequence ID" value="NZ_BAAAYJ010000049.1"/>
</dbReference>
<evidence type="ECO:0000313" key="9">
    <source>
        <dbReference type="Proteomes" id="UP000647172"/>
    </source>
</evidence>
<sequence length="1076" mass="112214">MAPETAGAVWLRLAGPFAIRRGGDRDAVPLTGSRKARTLLKLLAVHRAGPVGMDRVVDVLWGDAPPRQAADNVATLVSRLRSRFGPQLVTGGRDGYRLGRPPAVVVDLDLAAADLADAAGRLAAGEPGLAAAVAGRVLELLGAGPALPEDGDADWARPARTEAAELLRHARQLAAEAALASGDAATARARAAAAITADGYDEAAYRLLMAAEAALGQPARALAAYERLRVTLAEDLGTDPAARTSAVQLSILRGEQPSLTPGPAAVVAPAPALAGRAAETAELAAAWRAAVAGRPALVLISGEAGIGKTRLAGEVAELAGRTGGEVLSVRCYAAESSLFLQPLVDALGTHAAGSPAELVRSLASPALTELVPQVGALYGDAPGPEVAPELARGRAYEAVNRYLSGIAARRPVLLLLDDLHNAGLATAELLHYLARHARGRLLVLATVRAEEGAPVLRALAEVAGRLELGPLPEAAVISLATAAGQARLAPRILHRTGGHALFVVETLRALAAGDDGIPESLQAAVLARVARTGPAVEELLRAAAVLDATTEPGLLADLLAVPPAEAVRRCEQALAARLLVVAGRAYEFANDLIREVLYTTTAAPARVAYHRRAGELLSAHPEQVAAHAHAAGDWDRAARAYLVAGEQAGRRFAAADAEALLTSALDAAGRAGAPEVTARAYQARGRVREALAAYPAAMADFHAAVRTAREVGDRRLEMIGLRELGGDVPIALGQPIAGCVAYLRDGLAIAESLADRTMEADLLSRLAVVSASRLRLAESLAYATRAVRTTRAGADQRALAVALDGLKTSWAYLGEIDRLVPVLDELEPLLHKQNDLWRLQWALFEGAFPAIAAGRWGDALERIEAAREVNRRSGYGAYAGWFTGNLGWVHQLRGAHRQAIGYGRQAYALTSDTDHPWWRAAACTQLAGALLAAGAEDEATALLLQGCERARGEGGEAYLVRCLGPLAAVTGSRSLLEEADALVAAIETPPGCAWLFGADAYLSVGRAWLRHGEPVRARAVIAPLLAAANRVPWRPVQVPALLLDADAAQAAGAESAPQRAAARRLADRYGLAHLVR</sequence>
<dbReference type="InterPro" id="IPR036388">
    <property type="entry name" value="WH-like_DNA-bd_sf"/>
</dbReference>
<dbReference type="Gene3D" id="1.10.10.10">
    <property type="entry name" value="Winged helix-like DNA-binding domain superfamily/Winged helix DNA-binding domain"/>
    <property type="match status" value="1"/>
</dbReference>
<evidence type="ECO:0000256" key="4">
    <source>
        <dbReference type="ARBA" id="ARBA00023163"/>
    </source>
</evidence>
<dbReference type="PANTHER" id="PTHR35807:SF1">
    <property type="entry name" value="TRANSCRIPTIONAL REGULATOR REDD"/>
    <property type="match status" value="1"/>
</dbReference>
<dbReference type="SMART" id="SM00862">
    <property type="entry name" value="Trans_reg_C"/>
    <property type="match status" value="1"/>
</dbReference>
<protein>
    <recommendedName>
        <fullName evidence="10">Transcriptional regulatory protein, C terminal</fullName>
    </recommendedName>
</protein>
<proteinExistence type="inferred from homology"/>
<reference evidence="8" key="1">
    <citation type="submission" date="2021-01" db="EMBL/GenBank/DDBJ databases">
        <title>Whole genome shotgun sequence of Actinoplanes nipponensis NBRC 14063.</title>
        <authorList>
            <person name="Komaki H."/>
            <person name="Tamura T."/>
        </authorList>
    </citation>
    <scope>NUCLEOTIDE SEQUENCE</scope>
    <source>
        <strain evidence="8">NBRC 14063</strain>
    </source>
</reference>
<dbReference type="InterPro" id="IPR003593">
    <property type="entry name" value="AAA+_ATPase"/>
</dbReference>
<evidence type="ECO:0000259" key="5">
    <source>
        <dbReference type="SMART" id="SM00382"/>
    </source>
</evidence>
<dbReference type="Pfam" id="PF13191">
    <property type="entry name" value="AAA_16"/>
    <property type="match status" value="1"/>
</dbReference>
<feature type="domain" description="Bacterial transcriptional activator" evidence="7">
    <location>
        <begin position="106"/>
        <end position="252"/>
    </location>
</feature>
<dbReference type="GO" id="GO:0003677">
    <property type="term" value="F:DNA binding"/>
    <property type="evidence" value="ECO:0007669"/>
    <property type="project" value="UniProtKB-KW"/>
</dbReference>
<dbReference type="InterPro" id="IPR016032">
    <property type="entry name" value="Sig_transdc_resp-reg_C-effctor"/>
</dbReference>
<dbReference type="InterPro" id="IPR005158">
    <property type="entry name" value="BTAD"/>
</dbReference>
<evidence type="ECO:0000313" key="8">
    <source>
        <dbReference type="EMBL" id="GIE50774.1"/>
    </source>
</evidence>
<comment type="similarity">
    <text evidence="1">Belongs to the AfsR/DnrI/RedD regulatory family.</text>
</comment>
<evidence type="ECO:0000256" key="2">
    <source>
        <dbReference type="ARBA" id="ARBA00023015"/>
    </source>
</evidence>
<evidence type="ECO:0000259" key="7">
    <source>
        <dbReference type="SMART" id="SM01043"/>
    </source>
</evidence>
<dbReference type="Gene3D" id="3.40.50.300">
    <property type="entry name" value="P-loop containing nucleotide triphosphate hydrolases"/>
    <property type="match status" value="1"/>
</dbReference>
<dbReference type="AlphaFoldDB" id="A0A919JGW1"/>
<accession>A0A919JGW1</accession>
<comment type="caution">
    <text evidence="8">The sequence shown here is derived from an EMBL/GenBank/DDBJ whole genome shotgun (WGS) entry which is preliminary data.</text>
</comment>
<organism evidence="8 9">
    <name type="scientific">Actinoplanes nipponensis</name>
    <dbReference type="NCBI Taxonomy" id="135950"/>
    <lineage>
        <taxon>Bacteria</taxon>
        <taxon>Bacillati</taxon>
        <taxon>Actinomycetota</taxon>
        <taxon>Actinomycetes</taxon>
        <taxon>Micromonosporales</taxon>
        <taxon>Micromonosporaceae</taxon>
        <taxon>Actinoplanes</taxon>
    </lineage>
</organism>
<keyword evidence="4" id="KW-0804">Transcription</keyword>
<dbReference type="SMART" id="SM01043">
    <property type="entry name" value="BTAD"/>
    <property type="match status" value="1"/>
</dbReference>
<dbReference type="InterPro" id="IPR011990">
    <property type="entry name" value="TPR-like_helical_dom_sf"/>
</dbReference>
<dbReference type="EMBL" id="BOMQ01000052">
    <property type="protein sequence ID" value="GIE50774.1"/>
    <property type="molecule type" value="Genomic_DNA"/>
</dbReference>
<gene>
    <name evidence="8" type="ORF">Ani05nite_43080</name>
</gene>
<dbReference type="InterPro" id="IPR027417">
    <property type="entry name" value="P-loop_NTPase"/>
</dbReference>
<keyword evidence="3" id="KW-0238">DNA-binding</keyword>
<dbReference type="InterPro" id="IPR001867">
    <property type="entry name" value="OmpR/PhoB-type_DNA-bd"/>
</dbReference>
<dbReference type="Proteomes" id="UP000647172">
    <property type="component" value="Unassembled WGS sequence"/>
</dbReference>